<keyword evidence="5" id="KW-1185">Reference proteome</keyword>
<sequence length="462" mass="49195">MRFRRLTATAIGVAVIASTAVAPASAAIVTKTGTASDGRAVCVKELTGVDSTLSGLIMISRQLSLKIVDRPIGDARTQQLLSDLTRLSYLYHHKEDTSFVAERRYERQLKEAEENISNLGFSPEWTQLIVKSYVLNPNIFSAARNNADKARYLVDENGKLTDLLFFKWYDVTDYSAFDALYVLGDQDTIYTKLHKLLESEESFNEFKSKGLDEVIDDFALVGTAKDRELFNEMFPEFRGYVSDLQGRSWAEVAAAKDQQPIDSYDWQYNPQGTCNLWLDGSITADELKDYVGDAGMVSLKDSLPYLVLGDVEPTTPAPTTESTTAAPTTESTTAAPTTESTTAAPTTESTTAAPTTESTTAAPTTESTTAAPTTESTTAAPTTKPAAGVNGSSLNTGGSSGGSSAGSSGKLNVMSAAGSSSGIGMIVGLLGVLGLLGGFFGWLTGAVSSVFPSFCLHVKDRA</sequence>
<keyword evidence="2" id="KW-0472">Membrane</keyword>
<feature type="compositionally biased region" description="Low complexity" evidence="1">
    <location>
        <begin position="312"/>
        <end position="397"/>
    </location>
</feature>
<name>A0ABS1FNP7_9CORY</name>
<feature type="chain" id="PRO_5047014445" description="Secreted protein" evidence="3">
    <location>
        <begin position="27"/>
        <end position="462"/>
    </location>
</feature>
<reference evidence="4" key="1">
    <citation type="submission" date="2021-01" db="EMBL/GenBank/DDBJ databases">
        <title>Characterization of Corynebacterium spp. from penguins.</title>
        <authorList>
            <person name="Svec P."/>
        </authorList>
    </citation>
    <scope>NUCLEOTIDE SEQUENCE</scope>
    <source>
        <strain evidence="4">CCM 8835</strain>
    </source>
</reference>
<feature type="transmembrane region" description="Helical" evidence="2">
    <location>
        <begin position="422"/>
        <end position="443"/>
    </location>
</feature>
<feature type="signal peptide" evidence="3">
    <location>
        <begin position="1"/>
        <end position="26"/>
    </location>
</feature>
<dbReference type="EMBL" id="JAENIP010000017">
    <property type="protein sequence ID" value="MBK1845060.1"/>
    <property type="molecule type" value="Genomic_DNA"/>
</dbReference>
<evidence type="ECO:0000256" key="3">
    <source>
        <dbReference type="SAM" id="SignalP"/>
    </source>
</evidence>
<proteinExistence type="predicted"/>
<evidence type="ECO:0000256" key="2">
    <source>
        <dbReference type="SAM" id="Phobius"/>
    </source>
</evidence>
<dbReference type="RefSeq" id="WP_200260869.1">
    <property type="nucleotide sequence ID" value="NZ_JAENIP020000001.1"/>
</dbReference>
<feature type="region of interest" description="Disordered" evidence="1">
    <location>
        <begin position="310"/>
        <end position="408"/>
    </location>
</feature>
<keyword evidence="3" id="KW-0732">Signal</keyword>
<accession>A0ABS1FNP7</accession>
<evidence type="ECO:0000313" key="4">
    <source>
        <dbReference type="EMBL" id="MBK1845060.1"/>
    </source>
</evidence>
<evidence type="ECO:0008006" key="6">
    <source>
        <dbReference type="Google" id="ProtNLM"/>
    </source>
</evidence>
<evidence type="ECO:0000313" key="5">
    <source>
        <dbReference type="Proteomes" id="UP000650005"/>
    </source>
</evidence>
<evidence type="ECO:0000256" key="1">
    <source>
        <dbReference type="SAM" id="MobiDB-lite"/>
    </source>
</evidence>
<organism evidence="4 5">
    <name type="scientific">Corynebacterium antarcticum</name>
    <dbReference type="NCBI Taxonomy" id="2800405"/>
    <lineage>
        <taxon>Bacteria</taxon>
        <taxon>Bacillati</taxon>
        <taxon>Actinomycetota</taxon>
        <taxon>Actinomycetes</taxon>
        <taxon>Mycobacteriales</taxon>
        <taxon>Corynebacteriaceae</taxon>
        <taxon>Corynebacterium</taxon>
    </lineage>
</organism>
<keyword evidence="2" id="KW-1133">Transmembrane helix</keyword>
<protein>
    <recommendedName>
        <fullName evidence="6">Secreted protein</fullName>
    </recommendedName>
</protein>
<keyword evidence="2" id="KW-0812">Transmembrane</keyword>
<comment type="caution">
    <text evidence="4">The sequence shown here is derived from an EMBL/GenBank/DDBJ whole genome shotgun (WGS) entry which is preliminary data.</text>
</comment>
<dbReference type="Proteomes" id="UP000650005">
    <property type="component" value="Unassembled WGS sequence"/>
</dbReference>
<gene>
    <name evidence="4" type="ORF">JIM95_10840</name>
</gene>